<proteinExistence type="predicted"/>
<dbReference type="NCBIfam" id="TIGR03609">
    <property type="entry name" value="S_layer_CsaB"/>
    <property type="match status" value="1"/>
</dbReference>
<dbReference type="Pfam" id="PF04230">
    <property type="entry name" value="PS_pyruv_trans"/>
    <property type="match status" value="1"/>
</dbReference>
<dbReference type="InterPro" id="IPR007345">
    <property type="entry name" value="Polysacch_pyruvyl_Trfase"/>
</dbReference>
<organism evidence="2 3">
    <name type="scientific">Candidatus Segetimicrobium genomatis</name>
    <dbReference type="NCBI Taxonomy" id="2569760"/>
    <lineage>
        <taxon>Bacteria</taxon>
        <taxon>Bacillati</taxon>
        <taxon>Candidatus Sysuimicrobiota</taxon>
        <taxon>Candidatus Sysuimicrobiia</taxon>
        <taxon>Candidatus Sysuimicrobiales</taxon>
        <taxon>Candidatus Segetimicrobiaceae</taxon>
        <taxon>Candidatus Segetimicrobium</taxon>
    </lineage>
</organism>
<dbReference type="SUPFAM" id="SSF53756">
    <property type="entry name" value="UDP-Glycosyltransferase/glycogen phosphorylase"/>
    <property type="match status" value="1"/>
</dbReference>
<evidence type="ECO:0000259" key="1">
    <source>
        <dbReference type="Pfam" id="PF04230"/>
    </source>
</evidence>
<comment type="caution">
    <text evidence="2">The sequence shown here is derived from an EMBL/GenBank/DDBJ whole genome shotgun (WGS) entry which is preliminary data.</text>
</comment>
<evidence type="ECO:0000313" key="3">
    <source>
        <dbReference type="Proteomes" id="UP000320048"/>
    </source>
</evidence>
<dbReference type="PANTHER" id="PTHR36836">
    <property type="entry name" value="COLANIC ACID BIOSYNTHESIS PROTEIN WCAK"/>
    <property type="match status" value="1"/>
</dbReference>
<protein>
    <submittedName>
        <fullName evidence="2">Polysaccharide pyruvyl transferase CsaB</fullName>
    </submittedName>
</protein>
<evidence type="ECO:0000313" key="2">
    <source>
        <dbReference type="EMBL" id="TMI81288.1"/>
    </source>
</evidence>
<feature type="domain" description="Polysaccharide pyruvyl transferase" evidence="1">
    <location>
        <begin position="14"/>
        <end position="292"/>
    </location>
</feature>
<dbReference type="Proteomes" id="UP000320048">
    <property type="component" value="Unassembled WGS sequence"/>
</dbReference>
<dbReference type="AlphaFoldDB" id="A0A537JCL5"/>
<gene>
    <name evidence="2" type="primary">csaB</name>
    <name evidence="2" type="ORF">E6H04_07130</name>
</gene>
<dbReference type="EMBL" id="VBAO01000177">
    <property type="protein sequence ID" value="TMI81288.1"/>
    <property type="molecule type" value="Genomic_DNA"/>
</dbReference>
<name>A0A537JCL5_9BACT</name>
<dbReference type="PANTHER" id="PTHR36836:SF1">
    <property type="entry name" value="COLANIC ACID BIOSYNTHESIS PROTEIN WCAK"/>
    <property type="match status" value="1"/>
</dbReference>
<dbReference type="GO" id="GO:0016740">
    <property type="term" value="F:transferase activity"/>
    <property type="evidence" value="ECO:0007669"/>
    <property type="project" value="UniProtKB-KW"/>
</dbReference>
<dbReference type="InterPro" id="IPR019896">
    <property type="entry name" value="Polysacch_pyruvyl_Trfase_CsaB"/>
</dbReference>
<keyword evidence="2" id="KW-0808">Transferase</keyword>
<sequence length="357" mass="37752">MSRVVLSGYYGFDNLGDEAVLAATVDALRARRPDVEIAVLSAAPEATGRAFGVEGVPRAGLRGLVRVLRRCDLFLSGGGSLFQDVTSWRSPWYYLGVLALARRLGCRTAVYAQGIGPLRGRAIRSAARRQLNAVDLLTLRDRESLSVLAALGVDRPPAVLAGDPALLLAPEWSARVLAEMAQWGEGVHLGLALRSWKDDAWLDAVTTAARTVAERCDARWVCLAMQRPGDLALAERVAATVGPGARVVRAALTPREMLALVSGLTLVVGMRLHALVFAATQGVPLVSLAYDPKVGAVARELGEPLLDPGHLDAPVLVGMIRDALADAGARRARVLAAVAPLRARAALAPNLAAQMVP</sequence>
<accession>A0A537JCL5</accession>
<reference evidence="2 3" key="1">
    <citation type="journal article" date="2019" name="Nat. Microbiol.">
        <title>Mediterranean grassland soil C-N compound turnover is dependent on rainfall and depth, and is mediated by genomically divergent microorganisms.</title>
        <authorList>
            <person name="Diamond S."/>
            <person name="Andeer P.F."/>
            <person name="Li Z."/>
            <person name="Crits-Christoph A."/>
            <person name="Burstein D."/>
            <person name="Anantharaman K."/>
            <person name="Lane K.R."/>
            <person name="Thomas B.C."/>
            <person name="Pan C."/>
            <person name="Northen T.R."/>
            <person name="Banfield J.F."/>
        </authorList>
    </citation>
    <scope>NUCLEOTIDE SEQUENCE [LARGE SCALE GENOMIC DNA]</scope>
    <source>
        <strain evidence="2">NP_7</strain>
    </source>
</reference>